<dbReference type="AlphaFoldDB" id="L0B059"/>
<evidence type="ECO:0000313" key="2">
    <source>
        <dbReference type="Proteomes" id="UP000031512"/>
    </source>
</evidence>
<sequence>MKFKIGNAMENVGEGIMQIMDNCVNIEILEEKSQMLNKQAAVFQHEAKALNNFYKRERIIVR</sequence>
<dbReference type="GeneID" id="15803874"/>
<dbReference type="Proteomes" id="UP000031512">
    <property type="component" value="Chromosome 1"/>
</dbReference>
<proteinExistence type="predicted"/>
<dbReference type="EMBL" id="CP001669">
    <property type="protein sequence ID" value="AFZ80514.1"/>
    <property type="molecule type" value="Genomic_DNA"/>
</dbReference>
<organism evidence="1 2">
    <name type="scientific">Theileria equi strain WA</name>
    <dbReference type="NCBI Taxonomy" id="1537102"/>
    <lineage>
        <taxon>Eukaryota</taxon>
        <taxon>Sar</taxon>
        <taxon>Alveolata</taxon>
        <taxon>Apicomplexa</taxon>
        <taxon>Aconoidasida</taxon>
        <taxon>Piroplasmida</taxon>
        <taxon>Theileriidae</taxon>
        <taxon>Theileria</taxon>
    </lineage>
</organism>
<accession>L0B059</accession>
<name>L0B059_THEEQ</name>
<evidence type="ECO:0000313" key="1">
    <source>
        <dbReference type="EMBL" id="AFZ80514.1"/>
    </source>
</evidence>
<dbReference type="SUPFAM" id="SSF58038">
    <property type="entry name" value="SNARE fusion complex"/>
    <property type="match status" value="1"/>
</dbReference>
<reference evidence="1 2" key="1">
    <citation type="journal article" date="2012" name="BMC Genomics">
        <title>Comparative genomic analysis and phylogenetic position of Theileria equi.</title>
        <authorList>
            <person name="Kappmeyer L.S."/>
            <person name="Thiagarajan M."/>
            <person name="Herndon D.R."/>
            <person name="Ramsay J.D."/>
            <person name="Caler E."/>
            <person name="Djikeng A."/>
            <person name="Gillespie J.J."/>
            <person name="Lau A.O."/>
            <person name="Roalson E.H."/>
            <person name="Silva J.C."/>
            <person name="Silva M.G."/>
            <person name="Suarez C.E."/>
            <person name="Ueti M.W."/>
            <person name="Nene V.M."/>
            <person name="Mealey R.H."/>
            <person name="Knowles D.P."/>
            <person name="Brayton K.A."/>
        </authorList>
    </citation>
    <scope>NUCLEOTIDE SEQUENCE [LARGE SCALE GENOMIC DNA]</scope>
    <source>
        <strain evidence="1 2">WA</strain>
    </source>
</reference>
<dbReference type="RefSeq" id="XP_004830180.1">
    <property type="nucleotide sequence ID" value="XM_004830123.1"/>
</dbReference>
<protein>
    <submittedName>
        <fullName evidence="1">Uncharacterized protein</fullName>
    </submittedName>
</protein>
<gene>
    <name evidence="1" type="ORF">BEWA_033690</name>
</gene>
<dbReference type="KEGG" id="beq:BEWA_033690"/>
<keyword evidence="2" id="KW-1185">Reference proteome</keyword>
<dbReference type="VEuPathDB" id="PiroplasmaDB:BEWA_033690"/>